<dbReference type="PANTHER" id="PTHR37314">
    <property type="entry name" value="SLR0142 PROTEIN"/>
    <property type="match status" value="1"/>
</dbReference>
<keyword evidence="2" id="KW-1133">Transmembrane helix</keyword>
<evidence type="ECO:0000256" key="1">
    <source>
        <dbReference type="SAM" id="MobiDB-lite"/>
    </source>
</evidence>
<feature type="compositionally biased region" description="Low complexity" evidence="1">
    <location>
        <begin position="128"/>
        <end position="139"/>
    </location>
</feature>
<dbReference type="AlphaFoldDB" id="A0A399JMP9"/>
<gene>
    <name evidence="3" type="ORF">DWB68_00395</name>
</gene>
<reference evidence="3 4" key="1">
    <citation type="submission" date="2018-07" db="EMBL/GenBank/DDBJ databases">
        <title>Arthrobacter sp. nov., isolated from raw cow's milk with high bacterial count.</title>
        <authorList>
            <person name="Hahne J."/>
            <person name="Isele D."/>
            <person name="Lipski A."/>
        </authorList>
    </citation>
    <scope>NUCLEOTIDE SEQUENCE [LARGE SCALE GENOMIC DNA]</scope>
    <source>
        <strain evidence="3 4">JZ R-35</strain>
    </source>
</reference>
<keyword evidence="2" id="KW-0812">Transmembrane</keyword>
<name>A0A399JMP9_9MICC</name>
<feature type="compositionally biased region" description="Low complexity" evidence="1">
    <location>
        <begin position="104"/>
        <end position="120"/>
    </location>
</feature>
<comment type="caution">
    <text evidence="3">The sequence shown here is derived from an EMBL/GenBank/DDBJ whole genome shotgun (WGS) entry which is preliminary data.</text>
</comment>
<accession>A0A399JMP9</accession>
<keyword evidence="2" id="KW-0472">Membrane</keyword>
<feature type="region of interest" description="Disordered" evidence="1">
    <location>
        <begin position="104"/>
        <end position="139"/>
    </location>
</feature>
<evidence type="ECO:0000313" key="4">
    <source>
        <dbReference type="Proteomes" id="UP000265419"/>
    </source>
</evidence>
<feature type="transmembrane region" description="Helical" evidence="2">
    <location>
        <begin position="55"/>
        <end position="72"/>
    </location>
</feature>
<organism evidence="3 4">
    <name type="scientific">Galactobacter valiniphilus</name>
    <dbReference type="NCBI Taxonomy" id="2676122"/>
    <lineage>
        <taxon>Bacteria</taxon>
        <taxon>Bacillati</taxon>
        <taxon>Actinomycetota</taxon>
        <taxon>Actinomycetes</taxon>
        <taxon>Micrococcales</taxon>
        <taxon>Micrococcaceae</taxon>
        <taxon>Galactobacter</taxon>
    </lineage>
</organism>
<keyword evidence="4" id="KW-1185">Reference proteome</keyword>
<evidence type="ECO:0000313" key="3">
    <source>
        <dbReference type="EMBL" id="RII43836.1"/>
    </source>
</evidence>
<evidence type="ECO:0000256" key="2">
    <source>
        <dbReference type="SAM" id="Phobius"/>
    </source>
</evidence>
<feature type="transmembrane region" description="Helical" evidence="2">
    <location>
        <begin position="20"/>
        <end position="43"/>
    </location>
</feature>
<dbReference type="PANTHER" id="PTHR37314:SF4">
    <property type="entry name" value="UPF0700 TRANSMEMBRANE PROTEIN YOAK"/>
    <property type="match status" value="1"/>
</dbReference>
<sequence>MWFRDLLATFRPGASAKDGPLPPLLLALTLLTGLVDALSYLVLGHVFVANMTGNVVFLGFALPGVGCFWAPASIAAIAAFGVGALAGGHWIAPASVLRAAARWRAGAGSRRPACRGPRPSGARRRARPSWGSSPGPRGP</sequence>
<dbReference type="Pfam" id="PF06912">
    <property type="entry name" value="DUF1275"/>
    <property type="match status" value="1"/>
</dbReference>
<dbReference type="InterPro" id="IPR010699">
    <property type="entry name" value="DUF1275"/>
</dbReference>
<dbReference type="EMBL" id="QQXK01000001">
    <property type="protein sequence ID" value="RII43836.1"/>
    <property type="molecule type" value="Genomic_DNA"/>
</dbReference>
<dbReference type="Proteomes" id="UP000265419">
    <property type="component" value="Unassembled WGS sequence"/>
</dbReference>
<protein>
    <submittedName>
        <fullName evidence="3">DUF1275 domain-containing protein</fullName>
    </submittedName>
</protein>
<proteinExistence type="predicted"/>